<proteinExistence type="predicted"/>
<dbReference type="InterPro" id="IPR050194">
    <property type="entry name" value="Glycosyltransferase_grp1"/>
</dbReference>
<gene>
    <name evidence="2" type="ORF">Pla52n_16660</name>
</gene>
<accession>A0A5C6B223</accession>
<dbReference type="OrthoDB" id="9765330at2"/>
<organism evidence="2 3">
    <name type="scientific">Stieleria varia</name>
    <dbReference type="NCBI Taxonomy" id="2528005"/>
    <lineage>
        <taxon>Bacteria</taxon>
        <taxon>Pseudomonadati</taxon>
        <taxon>Planctomycetota</taxon>
        <taxon>Planctomycetia</taxon>
        <taxon>Pirellulales</taxon>
        <taxon>Pirellulaceae</taxon>
        <taxon>Stieleria</taxon>
    </lineage>
</organism>
<dbReference type="EMBL" id="SJPN01000002">
    <property type="protein sequence ID" value="TWU05950.1"/>
    <property type="molecule type" value="Genomic_DNA"/>
</dbReference>
<dbReference type="PANTHER" id="PTHR45947:SF3">
    <property type="entry name" value="SULFOQUINOVOSYL TRANSFERASE SQD2"/>
    <property type="match status" value="1"/>
</dbReference>
<comment type="caution">
    <text evidence="2">The sequence shown here is derived from an EMBL/GenBank/DDBJ whole genome shotgun (WGS) entry which is preliminary data.</text>
</comment>
<dbReference type="Proteomes" id="UP000320176">
    <property type="component" value="Unassembled WGS sequence"/>
</dbReference>
<reference evidence="2 3" key="1">
    <citation type="submission" date="2019-02" db="EMBL/GenBank/DDBJ databases">
        <title>Deep-cultivation of Planctomycetes and their phenomic and genomic characterization uncovers novel biology.</title>
        <authorList>
            <person name="Wiegand S."/>
            <person name="Jogler M."/>
            <person name="Boedeker C."/>
            <person name="Pinto D."/>
            <person name="Vollmers J."/>
            <person name="Rivas-Marin E."/>
            <person name="Kohn T."/>
            <person name="Peeters S.H."/>
            <person name="Heuer A."/>
            <person name="Rast P."/>
            <person name="Oberbeckmann S."/>
            <person name="Bunk B."/>
            <person name="Jeske O."/>
            <person name="Meyerdierks A."/>
            <person name="Storesund J.E."/>
            <person name="Kallscheuer N."/>
            <person name="Luecker S."/>
            <person name="Lage O.M."/>
            <person name="Pohl T."/>
            <person name="Merkel B.J."/>
            <person name="Hornburger P."/>
            <person name="Mueller R.-W."/>
            <person name="Bruemmer F."/>
            <person name="Labrenz M."/>
            <person name="Spormann A.M."/>
            <person name="Op Den Camp H."/>
            <person name="Overmann J."/>
            <person name="Amann R."/>
            <person name="Jetten M.S.M."/>
            <person name="Mascher T."/>
            <person name="Medema M.H."/>
            <person name="Devos D.P."/>
            <person name="Kaster A.-K."/>
            <person name="Ovreas L."/>
            <person name="Rohde M."/>
            <person name="Galperin M.Y."/>
            <person name="Jogler C."/>
        </authorList>
    </citation>
    <scope>NUCLEOTIDE SEQUENCE [LARGE SCALE GENOMIC DNA]</scope>
    <source>
        <strain evidence="2 3">Pla52n</strain>
    </source>
</reference>
<dbReference type="RefSeq" id="WP_146519115.1">
    <property type="nucleotide sequence ID" value="NZ_CP151726.1"/>
</dbReference>
<keyword evidence="3" id="KW-1185">Reference proteome</keyword>
<dbReference type="InterPro" id="IPR001296">
    <property type="entry name" value="Glyco_trans_1"/>
</dbReference>
<dbReference type="Pfam" id="PF00534">
    <property type="entry name" value="Glycos_transf_1"/>
    <property type="match status" value="1"/>
</dbReference>
<dbReference type="CDD" id="cd03801">
    <property type="entry name" value="GT4_PimA-like"/>
    <property type="match status" value="1"/>
</dbReference>
<sequence length="401" mass="44968">MPTQGEINDGWSDVPRQPLRILTVANVPPDPNSGAAGTVYHTNSAFRCLGHTVDSIWADDLGPRRISHGNLHSLLEQPRNYWREVSKAVACHEYDVVMVSQPQGYLVGRQLKRQGFPGVIVNRSHGLELRADAALPKWHKALGVPQNRFPRNLFSKPLQSLLTKQWNDIVRYMDGIVVPCEMDRLFLKDTYPKDAIPIRTIHHGVSDSILSRSVLPFSDQRRNKILHVGQFSFFKGPHVTAQILNHLFARTSKLSMTWVTSPDGCDQARRLISSEHRSRIRWVPWTSQEELLDIFDEHGIFLFPTLCEGAAKSALEAMARGMCVVASDDSGTHDYIKDFVNGRVCPVGDVDAFVSAILDVVSDEQAPRMAAAAANYAHAKTWRVCGAELEGFFRELLAKKR</sequence>
<name>A0A5C6B223_9BACT</name>
<feature type="domain" description="Glycosyl transferase family 1" evidence="1">
    <location>
        <begin position="219"/>
        <end position="373"/>
    </location>
</feature>
<dbReference type="GO" id="GO:0016757">
    <property type="term" value="F:glycosyltransferase activity"/>
    <property type="evidence" value="ECO:0007669"/>
    <property type="project" value="UniProtKB-KW"/>
</dbReference>
<evidence type="ECO:0000313" key="2">
    <source>
        <dbReference type="EMBL" id="TWU05950.1"/>
    </source>
</evidence>
<dbReference type="SUPFAM" id="SSF53756">
    <property type="entry name" value="UDP-Glycosyltransferase/glycogen phosphorylase"/>
    <property type="match status" value="1"/>
</dbReference>
<protein>
    <submittedName>
        <fullName evidence="2">UDP-D-galactose:(Glucosyl)lipopolysaccharide-1, 6-D-galactosyltransferase</fullName>
    </submittedName>
</protein>
<evidence type="ECO:0000259" key="1">
    <source>
        <dbReference type="Pfam" id="PF00534"/>
    </source>
</evidence>
<dbReference type="PANTHER" id="PTHR45947">
    <property type="entry name" value="SULFOQUINOVOSYL TRANSFERASE SQD2"/>
    <property type="match status" value="1"/>
</dbReference>
<keyword evidence="2" id="KW-0808">Transferase</keyword>
<evidence type="ECO:0000313" key="3">
    <source>
        <dbReference type="Proteomes" id="UP000320176"/>
    </source>
</evidence>
<dbReference type="Gene3D" id="3.40.50.2000">
    <property type="entry name" value="Glycogen Phosphorylase B"/>
    <property type="match status" value="2"/>
</dbReference>
<keyword evidence="2" id="KW-0328">Glycosyltransferase</keyword>
<dbReference type="AlphaFoldDB" id="A0A5C6B223"/>